<dbReference type="PROSITE" id="PS50110">
    <property type="entry name" value="RESPONSE_REGULATORY"/>
    <property type="match status" value="1"/>
</dbReference>
<proteinExistence type="predicted"/>
<dbReference type="InterPro" id="IPR001789">
    <property type="entry name" value="Sig_transdc_resp-reg_receiver"/>
</dbReference>
<evidence type="ECO:0000256" key="1">
    <source>
        <dbReference type="PROSITE-ProRule" id="PRU00169"/>
    </source>
</evidence>
<accession>A0A939DRS4</accession>
<feature type="domain" description="Response regulatory" evidence="2">
    <location>
        <begin position="23"/>
        <end position="147"/>
    </location>
</feature>
<dbReference type="Proteomes" id="UP000664654">
    <property type="component" value="Unassembled WGS sequence"/>
</dbReference>
<dbReference type="SUPFAM" id="SSF52172">
    <property type="entry name" value="CheY-like"/>
    <property type="match status" value="1"/>
</dbReference>
<evidence type="ECO:0000259" key="3">
    <source>
        <dbReference type="PROSITE" id="PS50883"/>
    </source>
</evidence>
<dbReference type="Pfam" id="PF00990">
    <property type="entry name" value="GGDEF"/>
    <property type="match status" value="1"/>
</dbReference>
<dbReference type="SMART" id="SM00267">
    <property type="entry name" value="GGDEF"/>
    <property type="match status" value="1"/>
</dbReference>
<gene>
    <name evidence="4" type="ORF">J0A66_20385</name>
</gene>
<dbReference type="RefSeq" id="WP_206575712.1">
    <property type="nucleotide sequence ID" value="NZ_JAFKCV010000021.1"/>
</dbReference>
<dbReference type="InterPro" id="IPR043128">
    <property type="entry name" value="Rev_trsase/Diguanyl_cyclase"/>
</dbReference>
<dbReference type="InterPro" id="IPR029787">
    <property type="entry name" value="Nucleotide_cyclase"/>
</dbReference>
<evidence type="ECO:0000259" key="2">
    <source>
        <dbReference type="PROSITE" id="PS50110"/>
    </source>
</evidence>
<dbReference type="CDD" id="cd01948">
    <property type="entry name" value="EAL"/>
    <property type="match status" value="1"/>
</dbReference>
<organism evidence="4 5">
    <name type="scientific">Bowmanella dokdonensis</name>
    <dbReference type="NCBI Taxonomy" id="751969"/>
    <lineage>
        <taxon>Bacteria</taxon>
        <taxon>Pseudomonadati</taxon>
        <taxon>Pseudomonadota</taxon>
        <taxon>Gammaproteobacteria</taxon>
        <taxon>Alteromonadales</taxon>
        <taxon>Alteromonadaceae</taxon>
        <taxon>Bowmanella</taxon>
    </lineage>
</organism>
<dbReference type="Gene3D" id="3.40.50.2300">
    <property type="match status" value="1"/>
</dbReference>
<feature type="modified residue" description="4-aspartylphosphate" evidence="1">
    <location>
        <position position="78"/>
    </location>
</feature>
<dbReference type="PANTHER" id="PTHR33121">
    <property type="entry name" value="CYCLIC DI-GMP PHOSPHODIESTERASE PDEF"/>
    <property type="match status" value="1"/>
</dbReference>
<dbReference type="Gene3D" id="3.20.20.450">
    <property type="entry name" value="EAL domain"/>
    <property type="match status" value="1"/>
</dbReference>
<dbReference type="Pfam" id="PF11849">
    <property type="entry name" value="DUF3369"/>
    <property type="match status" value="1"/>
</dbReference>
<dbReference type="SMART" id="SM00448">
    <property type="entry name" value="REC"/>
    <property type="match status" value="1"/>
</dbReference>
<comment type="caution">
    <text evidence="4">The sequence shown here is derived from an EMBL/GenBank/DDBJ whole genome shotgun (WGS) entry which is preliminary data.</text>
</comment>
<dbReference type="InterPro" id="IPR050706">
    <property type="entry name" value="Cyclic-di-GMP_PDE-like"/>
</dbReference>
<reference evidence="4" key="1">
    <citation type="submission" date="2021-03" db="EMBL/GenBank/DDBJ databases">
        <title>novel species isolated from a fishpond in China.</title>
        <authorList>
            <person name="Lu H."/>
            <person name="Cai Z."/>
        </authorList>
    </citation>
    <scope>NUCLEOTIDE SEQUENCE</scope>
    <source>
        <strain evidence="4">JCM 30855</strain>
    </source>
</reference>
<protein>
    <submittedName>
        <fullName evidence="4">EAL domain-containing protein</fullName>
    </submittedName>
</protein>
<dbReference type="PANTHER" id="PTHR33121:SF70">
    <property type="entry name" value="SIGNALING PROTEIN YKOW"/>
    <property type="match status" value="1"/>
</dbReference>
<dbReference type="Pfam" id="PF00563">
    <property type="entry name" value="EAL"/>
    <property type="match status" value="1"/>
</dbReference>
<feature type="domain" description="EAL" evidence="3">
    <location>
        <begin position="480"/>
        <end position="733"/>
    </location>
</feature>
<dbReference type="AlphaFoldDB" id="A0A939DRS4"/>
<evidence type="ECO:0000313" key="4">
    <source>
        <dbReference type="EMBL" id="MBN7827600.1"/>
    </source>
</evidence>
<dbReference type="SUPFAM" id="SSF55073">
    <property type="entry name" value="Nucleotide cyclase"/>
    <property type="match status" value="1"/>
</dbReference>
<name>A0A939DRS4_9ALTE</name>
<dbReference type="EMBL" id="JAFKCV010000021">
    <property type="protein sequence ID" value="MBN7827600.1"/>
    <property type="molecule type" value="Genomic_DNA"/>
</dbReference>
<dbReference type="PROSITE" id="PS50883">
    <property type="entry name" value="EAL"/>
    <property type="match status" value="1"/>
</dbReference>
<keyword evidence="1" id="KW-0597">Phosphoprotein</keyword>
<dbReference type="InterPro" id="IPR011006">
    <property type="entry name" value="CheY-like_superfamily"/>
</dbReference>
<sequence length="741" mass="83340">MSDELFTFAEVGNDHAKVHPAWRILSVEDDEEYQASLILALKHCTVLGAPLEILTTNTATEAAPVIAANPDISVILLDVVMEDDDAGLRLVRSIRDMIGNAAVRIVLLTGQPGMAPCKDIMLSHDVDEYWCKSDLDNDQLIGVITSNIRTWNYITRLTHARQGLQMVVDASRSLSDKRDLQSFTHTVLEELGKIVEIQQKAVICVECLPGINVREAQVIAASKNFSSKAGGNLKDLVDEEKLRAFDRAMTEGGHIFEANFSVLFFDRSEVNDSVYLTLVETDRPLTDEHIYLLRVFSENISTGFINMFLYNRLTELSYRDPLLGINNRNWLKLEIDSMPVAERKALSLLMVEIDDYSHMGITFGEDFCDLLLTGLYRHLHGRFPAARAVCRFSTNTLALLLDETCNIESNIGMLSLQQLVIKEVEHTLSLTAAEFPLGDMLDWEAEMILRLAKCGLEQARREQLSYVKFDSSLSVQISERFALLDELRSALVNEQLYIVLQPKVRLEDRAVTGFEALVRWRTPEGREYSPATFIPLAETSGLIGQLDKLVLRLVCEAVKQLKEKQIQLPVAFNASPMELLMSDYFDELLAFIQKSGILPSQLELEITETQAMVDYKDIEPRLRDIMALGMKVSIDDFGTGYSSLSHIADLAASTLKIDRSFVSRLGDSKECGHVVDMILRLGDRFGYEVVAEGIETEEQRQYLLQKNCQFGQGYLFAKPMSLEVLLDWLPTQTILSSVSKP</sequence>
<dbReference type="InterPro" id="IPR021800">
    <property type="entry name" value="DUF3369"/>
</dbReference>
<evidence type="ECO:0000313" key="5">
    <source>
        <dbReference type="Proteomes" id="UP000664654"/>
    </source>
</evidence>
<dbReference type="SUPFAM" id="SSF141868">
    <property type="entry name" value="EAL domain-like"/>
    <property type="match status" value="1"/>
</dbReference>
<dbReference type="SMART" id="SM00052">
    <property type="entry name" value="EAL"/>
    <property type="match status" value="1"/>
</dbReference>
<dbReference type="InterPro" id="IPR035919">
    <property type="entry name" value="EAL_sf"/>
</dbReference>
<dbReference type="GO" id="GO:0071111">
    <property type="term" value="F:cyclic-guanylate-specific phosphodiesterase activity"/>
    <property type="evidence" value="ECO:0007669"/>
    <property type="project" value="InterPro"/>
</dbReference>
<dbReference type="InterPro" id="IPR001633">
    <property type="entry name" value="EAL_dom"/>
</dbReference>
<dbReference type="GO" id="GO:0000160">
    <property type="term" value="P:phosphorelay signal transduction system"/>
    <property type="evidence" value="ECO:0007669"/>
    <property type="project" value="InterPro"/>
</dbReference>
<keyword evidence="5" id="KW-1185">Reference proteome</keyword>
<dbReference type="Gene3D" id="3.30.70.270">
    <property type="match status" value="1"/>
</dbReference>
<dbReference type="InterPro" id="IPR000160">
    <property type="entry name" value="GGDEF_dom"/>
</dbReference>